<evidence type="ECO:0000256" key="1">
    <source>
        <dbReference type="SAM" id="SignalP"/>
    </source>
</evidence>
<protein>
    <submittedName>
        <fullName evidence="3">Lipocalin family protein</fullName>
    </submittedName>
</protein>
<dbReference type="InterPro" id="IPR012674">
    <property type="entry name" value="Calycin"/>
</dbReference>
<dbReference type="SUPFAM" id="SSF50814">
    <property type="entry name" value="Lipocalins"/>
    <property type="match status" value="1"/>
</dbReference>
<dbReference type="RefSeq" id="WP_025803310.1">
    <property type="nucleotide sequence ID" value="NZ_CP053842.1"/>
</dbReference>
<evidence type="ECO:0000313" key="3">
    <source>
        <dbReference type="EMBL" id="QOQ86955.1"/>
    </source>
</evidence>
<evidence type="ECO:0000313" key="4">
    <source>
        <dbReference type="Proteomes" id="UP000594749"/>
    </source>
</evidence>
<dbReference type="Gene3D" id="2.40.128.20">
    <property type="match status" value="1"/>
</dbReference>
<keyword evidence="1" id="KW-0732">Signal</keyword>
<dbReference type="InterPro" id="IPR022272">
    <property type="entry name" value="Lipocalin_CS"/>
</dbReference>
<name>A0A7M1LHI2_9BACT</name>
<dbReference type="Proteomes" id="UP000594749">
    <property type="component" value="Chromosome"/>
</dbReference>
<gene>
    <name evidence="3" type="ORF">IMC76_07005</name>
</gene>
<feature type="chain" id="PRO_5029571513" evidence="1">
    <location>
        <begin position="27"/>
        <end position="175"/>
    </location>
</feature>
<dbReference type="AlphaFoldDB" id="A0A7M1LHI2"/>
<keyword evidence="4" id="KW-1185">Reference proteome</keyword>
<evidence type="ECO:0000259" key="2">
    <source>
        <dbReference type="Pfam" id="PF08212"/>
    </source>
</evidence>
<dbReference type="EMBL" id="CP063078">
    <property type="protein sequence ID" value="QOQ86955.1"/>
    <property type="molecule type" value="Genomic_DNA"/>
</dbReference>
<dbReference type="Pfam" id="PF08212">
    <property type="entry name" value="Lipocalin_2"/>
    <property type="match status" value="1"/>
</dbReference>
<dbReference type="PROSITE" id="PS51257">
    <property type="entry name" value="PROKAR_LIPOPROTEIN"/>
    <property type="match status" value="1"/>
</dbReference>
<dbReference type="PROSITE" id="PS00213">
    <property type="entry name" value="LIPOCALIN"/>
    <property type="match status" value="1"/>
</dbReference>
<feature type="domain" description="Lipocalin/cytosolic fatty-acid binding" evidence="2">
    <location>
        <begin position="42"/>
        <end position="174"/>
    </location>
</feature>
<organism evidence="3 4">
    <name type="scientific">Campylobacter corcagiensis</name>
    <dbReference type="NCBI Taxonomy" id="1448857"/>
    <lineage>
        <taxon>Bacteria</taxon>
        <taxon>Pseudomonadati</taxon>
        <taxon>Campylobacterota</taxon>
        <taxon>Epsilonproteobacteria</taxon>
        <taxon>Campylobacterales</taxon>
        <taxon>Campylobacteraceae</taxon>
        <taxon>Campylobacter</taxon>
    </lineage>
</organism>
<dbReference type="InterPro" id="IPR000566">
    <property type="entry name" value="Lipocln_cytosolic_FA-bd_dom"/>
</dbReference>
<accession>A0A7M1LHI2</accession>
<feature type="signal peptide" evidence="1">
    <location>
        <begin position="1"/>
        <end position="26"/>
    </location>
</feature>
<sequence length="175" mass="20345">MKRYFTYLKSSFFVVFIAIFMAGCFAQKEQKVFQVKDNFNIYDFTGTWYEVGSTKNSSNLSDIKVNFAVDNGKIRVVKTGHLPDGSSKKEQFLARFGLDDKNASMLEISRYGLIYEPLYIVRNDRYQYAMMYIGNKDISIVSRAKTIPEVVRVIYKDKAKSDGFDIGRIEWIKQR</sequence>
<reference evidence="3 4" key="1">
    <citation type="submission" date="2020-10" db="EMBL/GenBank/DDBJ databases">
        <title>Campylobacter and Helicobacter PacBio genomes.</title>
        <authorList>
            <person name="Lane C."/>
        </authorList>
    </citation>
    <scope>NUCLEOTIDE SEQUENCE [LARGE SCALE GENOMIC DNA]</scope>
    <source>
        <strain evidence="3 4">2016D-0077</strain>
    </source>
</reference>
<dbReference type="OrthoDB" id="5363630at2"/>
<proteinExistence type="predicted"/>